<organism evidence="1 2">
    <name type="scientific">Kosmotoga arenicorallina S304</name>
    <dbReference type="NCBI Taxonomy" id="1453497"/>
    <lineage>
        <taxon>Bacteria</taxon>
        <taxon>Thermotogati</taxon>
        <taxon>Thermotogota</taxon>
        <taxon>Thermotogae</taxon>
        <taxon>Kosmotogales</taxon>
        <taxon>Kosmotogaceae</taxon>
        <taxon>Kosmotoga</taxon>
    </lineage>
</organism>
<evidence type="ECO:0000313" key="1">
    <source>
        <dbReference type="EMBL" id="OAA29454.1"/>
    </source>
</evidence>
<dbReference type="RefSeq" id="WP_068348124.1">
    <property type="nucleotide sequence ID" value="NZ_JFHK01000018.1"/>
</dbReference>
<evidence type="ECO:0008006" key="3">
    <source>
        <dbReference type="Google" id="ProtNLM"/>
    </source>
</evidence>
<gene>
    <name evidence="1" type="ORF">AT15_01925</name>
</gene>
<dbReference type="Proteomes" id="UP000077339">
    <property type="component" value="Unassembled WGS sequence"/>
</dbReference>
<evidence type="ECO:0000313" key="2">
    <source>
        <dbReference type="Proteomes" id="UP000077339"/>
    </source>
</evidence>
<reference evidence="1 2" key="1">
    <citation type="submission" date="2014-02" db="EMBL/GenBank/DDBJ databases">
        <title>Kosmotoga genome sequencing.</title>
        <authorList>
            <person name="Pollo S.M."/>
            <person name="Charchuk R."/>
            <person name="Nesbo C.L."/>
        </authorList>
    </citation>
    <scope>NUCLEOTIDE SEQUENCE [LARGE SCALE GENOMIC DNA]</scope>
    <source>
        <strain evidence="1 2">S304</strain>
    </source>
</reference>
<accession>A0A176JZU8</accession>
<keyword evidence="2" id="KW-1185">Reference proteome</keyword>
<proteinExistence type="predicted"/>
<comment type="caution">
    <text evidence="1">The sequence shown here is derived from an EMBL/GenBank/DDBJ whole genome shotgun (WGS) entry which is preliminary data.</text>
</comment>
<sequence>MKGIILAVLLFFVITSSFGMADISAIFEDFHLGIEISELLQRNFTNLGRDNYTFLFGQKFGKLGYRLLSINVQLSPEHIADNPYIVGDLTGAEAQLLAHRGYFDYYIFDAKLGFLDFIPIASFGLGYQNMMVAKEIDLYDFKAVTLSVGLRIQCKFFNIAFIEFPVGDLFFYLIKNRSAKGAFDSLIIDYPEWGLLFLWINVGIEL</sequence>
<dbReference type="AlphaFoldDB" id="A0A176JZU8"/>
<name>A0A176JZU8_9BACT</name>
<protein>
    <recommendedName>
        <fullName evidence="3">Outer membrane protein beta-barrel domain-containing protein</fullName>
    </recommendedName>
</protein>
<dbReference type="EMBL" id="JFHK01000018">
    <property type="protein sequence ID" value="OAA29454.1"/>
    <property type="molecule type" value="Genomic_DNA"/>
</dbReference>
<dbReference type="PATRIC" id="fig|1453497.3.peg.383"/>